<dbReference type="InterPro" id="IPR021655">
    <property type="entry name" value="Put_metal-bd"/>
</dbReference>
<dbReference type="RefSeq" id="WP_187657257.1">
    <property type="nucleotide sequence ID" value="NZ_JACSOD020000481.1"/>
</dbReference>
<organism evidence="4 5">
    <name type="scientific">Flavobacterium macrobrachii</name>
    <dbReference type="NCBI Taxonomy" id="591204"/>
    <lineage>
        <taxon>Bacteria</taxon>
        <taxon>Pseudomonadati</taxon>
        <taxon>Bacteroidota</taxon>
        <taxon>Flavobacteriia</taxon>
        <taxon>Flavobacteriales</taxon>
        <taxon>Flavobacteriaceae</taxon>
        <taxon>Flavobacterium</taxon>
    </lineage>
</organism>
<keyword evidence="1 2" id="KW-0732">Signal</keyword>
<reference evidence="4 5" key="1">
    <citation type="submission" date="2021-02" db="EMBL/GenBank/DDBJ databases">
        <authorList>
            <person name="Jung H.S."/>
            <person name="Chun B.H."/>
            <person name="Jeon C.O."/>
        </authorList>
    </citation>
    <scope>NUCLEOTIDE SEQUENCE [LARGE SCALE GENOMIC DNA]</scope>
    <source>
        <strain evidence="4 5">LMG 25203</strain>
    </source>
</reference>
<evidence type="ECO:0000313" key="4">
    <source>
        <dbReference type="EMBL" id="MBM6499466.1"/>
    </source>
</evidence>
<dbReference type="Proteomes" id="UP000759529">
    <property type="component" value="Unassembled WGS sequence"/>
</dbReference>
<feature type="domain" description="Secretion system C-terminal sorting" evidence="3">
    <location>
        <begin position="857"/>
        <end position="929"/>
    </location>
</feature>
<dbReference type="EMBL" id="JACSOD020000481">
    <property type="protein sequence ID" value="MBM6499466.1"/>
    <property type="molecule type" value="Genomic_DNA"/>
</dbReference>
<sequence length="932" mass="99439">MKKTLQRVLLCFSVFLSMPSNGIAQNIFSGEPVQVVGSFNGYATSPYNSDYRTTGYRKVSTTASNPSDGRGQWATTINVQSSGGNVSPINMSGGGGNGFLFISGPSSNRFQNKWVFSGVGQASLNAVNGISAFNSGNDMGLNMSNVGRYTFVFNDAGYTQTNAKYYVGYTTNNPVTVSNGGVTFSNGQPVISITTSANPSAGENVYVRYRVSNNDFTSSTSVVQASGSGVNWSATLPAQSCGSTVFYYVYTSTRTLSQINSDSESDRSLTVLRYDDNFGSNYSFSVSPVPTAGITNNSGTTVLSCGQQSISVTATGGATYLWNGGVTPNSASNVFTTAGSYSVVVTGANGCTNSTSITITGVVTPQTDYYVDNDGDGFGAGSPVSTCANPNPALYVTINGDCNDSNNQIYPGATEICWNNVLENCSGTLSQGCTPVVVNMATANNSTLPSFATAVAAFNYSFPGATTLQYRFSFTNNQTNVTEEVVSTSRFAAVPVSIRNYNISYNVRVSAIINGEVVPYAGNTITIFSPVVPMAKLSANLCNSNLSSINSTLSSTSAFGAINYTFRIRLTSDNGDEPTYGYTNPSTSRFTNTNSFVGFPLQYNTSYSVAVQYEFIDIVTGLPTLSGYGEECTITTPAIPVVSLNNSFCGSNVSSLGVTLTSQPASGALQYEFRIRLTSDNGMPPAYNYTVPSASRFSSLSAFQGITIDYVTQYSISVRYKLLHNGSEIWSDFGPECTITTPSYPVTEINPAQCGMTGVSLDQTFGIVPFPGFPNYRITLFEQVGENLIPVGAPIIRTVPNFKLNMFPGAQLEKNYSAAVSIQIGGSFREDGKSCDISTMTVNEMRLSKVQPSVVSYPNPFNDTFNLEINGFNINSSINVKIYDLLGRLVEQHDKIANELIQNPIGSNLTTGVFNVIVSQNDTVKTLKVIKR</sequence>
<dbReference type="InterPro" id="IPR026444">
    <property type="entry name" value="Secre_tail"/>
</dbReference>
<keyword evidence="5" id="KW-1185">Reference proteome</keyword>
<evidence type="ECO:0000256" key="2">
    <source>
        <dbReference type="SAM" id="SignalP"/>
    </source>
</evidence>
<gene>
    <name evidence="4" type="ORF">H9X54_009175</name>
</gene>
<dbReference type="NCBIfam" id="TIGR04183">
    <property type="entry name" value="Por_Secre_tail"/>
    <property type="match status" value="1"/>
</dbReference>
<evidence type="ECO:0000256" key="1">
    <source>
        <dbReference type="ARBA" id="ARBA00022729"/>
    </source>
</evidence>
<name>A0ABS2CX37_9FLAO</name>
<comment type="caution">
    <text evidence="4">The sequence shown here is derived from an EMBL/GenBank/DDBJ whole genome shotgun (WGS) entry which is preliminary data.</text>
</comment>
<dbReference type="Pfam" id="PF18962">
    <property type="entry name" value="Por_Secre_tail"/>
    <property type="match status" value="1"/>
</dbReference>
<evidence type="ECO:0000313" key="5">
    <source>
        <dbReference type="Proteomes" id="UP000759529"/>
    </source>
</evidence>
<evidence type="ECO:0000259" key="3">
    <source>
        <dbReference type="Pfam" id="PF18962"/>
    </source>
</evidence>
<accession>A0ABS2CX37</accession>
<proteinExistence type="predicted"/>
<feature type="chain" id="PRO_5046502502" evidence="2">
    <location>
        <begin position="25"/>
        <end position="932"/>
    </location>
</feature>
<protein>
    <submittedName>
        <fullName evidence="4">T9SS type A sorting domain-containing protein</fullName>
    </submittedName>
</protein>
<dbReference type="Pfam" id="PF11617">
    <property type="entry name" value="Cu-binding_MopE"/>
    <property type="match status" value="1"/>
</dbReference>
<feature type="signal peptide" evidence="2">
    <location>
        <begin position="1"/>
        <end position="24"/>
    </location>
</feature>